<name>A0AAU9IRT2_9CILI</name>
<gene>
    <name evidence="1" type="ORF">BSTOLATCC_MIC14578</name>
</gene>
<dbReference type="Proteomes" id="UP001162131">
    <property type="component" value="Unassembled WGS sequence"/>
</dbReference>
<organism evidence="1 2">
    <name type="scientific">Blepharisma stoltei</name>
    <dbReference type="NCBI Taxonomy" id="1481888"/>
    <lineage>
        <taxon>Eukaryota</taxon>
        <taxon>Sar</taxon>
        <taxon>Alveolata</taxon>
        <taxon>Ciliophora</taxon>
        <taxon>Postciliodesmatophora</taxon>
        <taxon>Heterotrichea</taxon>
        <taxon>Heterotrichida</taxon>
        <taxon>Blepharismidae</taxon>
        <taxon>Blepharisma</taxon>
    </lineage>
</organism>
<proteinExistence type="predicted"/>
<dbReference type="EMBL" id="CAJZBQ010000014">
    <property type="protein sequence ID" value="CAG9315833.1"/>
    <property type="molecule type" value="Genomic_DNA"/>
</dbReference>
<reference evidence="1" key="1">
    <citation type="submission" date="2021-09" db="EMBL/GenBank/DDBJ databases">
        <authorList>
            <consortium name="AG Swart"/>
            <person name="Singh M."/>
            <person name="Singh A."/>
            <person name="Seah K."/>
            <person name="Emmerich C."/>
        </authorList>
    </citation>
    <scope>NUCLEOTIDE SEQUENCE</scope>
    <source>
        <strain evidence="1">ATCC30299</strain>
    </source>
</reference>
<sequence length="229" mass="28235">MSWFSRIKSENIKAYLRGVKILEEKQQRRYRKLLYLAAAYLFGHEIHRTFFQEEWERKIWVPNWVLYSRREHYINTEYVRLREGYPTTFTFSNWDPESKMIYHVDLQGNHNFEKIVLPPYHYGALKDPNVVEHFSRLAAYNLNRNKRYDLDNYLRHKTVTLGDWITAVYYYFNILTRSFDPFWYKPEFYYKKEREMIALNFQRDNKPDTIKDIVKYAELKLREYASNIS</sequence>
<keyword evidence="2" id="KW-1185">Reference proteome</keyword>
<accession>A0AAU9IRT2</accession>
<protein>
    <submittedName>
        <fullName evidence="1">Uncharacterized protein</fullName>
    </submittedName>
</protein>
<comment type="caution">
    <text evidence="1">The sequence shown here is derived from an EMBL/GenBank/DDBJ whole genome shotgun (WGS) entry which is preliminary data.</text>
</comment>
<dbReference type="AlphaFoldDB" id="A0AAU9IRT2"/>
<evidence type="ECO:0000313" key="2">
    <source>
        <dbReference type="Proteomes" id="UP001162131"/>
    </source>
</evidence>
<evidence type="ECO:0000313" key="1">
    <source>
        <dbReference type="EMBL" id="CAG9315833.1"/>
    </source>
</evidence>